<dbReference type="InterPro" id="IPR022712">
    <property type="entry name" value="Beta_Casp"/>
</dbReference>
<comment type="caution">
    <text evidence="4">The sequence shown here is derived from an EMBL/GenBank/DDBJ whole genome shotgun (WGS) entry which is preliminary data.</text>
</comment>
<dbReference type="InterPro" id="IPR011108">
    <property type="entry name" value="RMMBL"/>
</dbReference>
<dbReference type="InterPro" id="IPR001279">
    <property type="entry name" value="Metallo-B-lactamas"/>
</dbReference>
<feature type="domain" description="Beta-Casp" evidence="3">
    <location>
        <begin position="218"/>
        <end position="325"/>
    </location>
</feature>
<dbReference type="Pfam" id="PF10996">
    <property type="entry name" value="Beta-Casp"/>
    <property type="match status" value="1"/>
</dbReference>
<dbReference type="Pfam" id="PF07521">
    <property type="entry name" value="RMMBL"/>
    <property type="match status" value="1"/>
</dbReference>
<proteinExistence type="predicted"/>
<dbReference type="SMART" id="SM01027">
    <property type="entry name" value="Beta-Casp"/>
    <property type="match status" value="1"/>
</dbReference>
<dbReference type="GO" id="GO:0016787">
    <property type="term" value="F:hydrolase activity"/>
    <property type="evidence" value="ECO:0007669"/>
    <property type="project" value="UniProtKB-KW"/>
</dbReference>
<dbReference type="CDD" id="cd16295">
    <property type="entry name" value="TTHA0252-CPSF-like_MBL-fold"/>
    <property type="match status" value="1"/>
</dbReference>
<evidence type="ECO:0000313" key="5">
    <source>
        <dbReference type="EMBL" id="HGU59717.1"/>
    </source>
</evidence>
<dbReference type="AlphaFoldDB" id="A0A7C3YF55"/>
<dbReference type="EMBL" id="DTAK01000044">
    <property type="protein sequence ID" value="HGU59717.1"/>
    <property type="molecule type" value="Genomic_DNA"/>
</dbReference>
<dbReference type="PANTHER" id="PTHR11203:SF52">
    <property type="entry name" value="MRNA 3-END PROCESSING FACTOR"/>
    <property type="match status" value="1"/>
</dbReference>
<evidence type="ECO:0000256" key="1">
    <source>
        <dbReference type="ARBA" id="ARBA00022801"/>
    </source>
</evidence>
<dbReference type="PANTHER" id="PTHR11203">
    <property type="entry name" value="CLEAVAGE AND POLYADENYLATION SPECIFICITY FACTOR FAMILY MEMBER"/>
    <property type="match status" value="1"/>
</dbReference>
<protein>
    <submittedName>
        <fullName evidence="4">MBL fold metallo-hydrolase</fullName>
    </submittedName>
</protein>
<reference evidence="4" key="1">
    <citation type="journal article" date="2020" name="mSystems">
        <title>Genome- and Community-Level Interaction Insights into Carbon Utilization and Element Cycling Functions of Hydrothermarchaeota in Hydrothermal Sediment.</title>
        <authorList>
            <person name="Zhou Z."/>
            <person name="Liu Y."/>
            <person name="Xu W."/>
            <person name="Pan J."/>
            <person name="Luo Z.H."/>
            <person name="Li M."/>
        </authorList>
    </citation>
    <scope>NUCLEOTIDE SEQUENCE [LARGE SCALE GENOMIC DNA]</scope>
    <source>
        <strain evidence="5">SpSt-62</strain>
        <strain evidence="4">SpSt-97</strain>
    </source>
</reference>
<keyword evidence="1 4" id="KW-0378">Hydrolase</keyword>
<accession>A0A7C3YF55</accession>
<dbReference type="SMART" id="SM00849">
    <property type="entry name" value="Lactamase_B"/>
    <property type="match status" value="1"/>
</dbReference>
<dbReference type="Gene3D" id="3.60.15.10">
    <property type="entry name" value="Ribonuclease Z/Hydroxyacylglutathione hydrolase-like"/>
    <property type="match status" value="1"/>
</dbReference>
<evidence type="ECO:0000259" key="2">
    <source>
        <dbReference type="SMART" id="SM00849"/>
    </source>
</evidence>
<evidence type="ECO:0000259" key="3">
    <source>
        <dbReference type="SMART" id="SM01027"/>
    </source>
</evidence>
<dbReference type="Pfam" id="PF00753">
    <property type="entry name" value="Lactamase_B"/>
    <property type="match status" value="1"/>
</dbReference>
<dbReference type="InterPro" id="IPR050698">
    <property type="entry name" value="MBL"/>
</dbReference>
<feature type="domain" description="Metallo-beta-lactamase" evidence="2">
    <location>
        <begin position="14"/>
        <end position="198"/>
    </location>
</feature>
<dbReference type="GO" id="GO:0004521">
    <property type="term" value="F:RNA endonuclease activity"/>
    <property type="evidence" value="ECO:0007669"/>
    <property type="project" value="TreeGrafter"/>
</dbReference>
<evidence type="ECO:0000313" key="4">
    <source>
        <dbReference type="EMBL" id="HGE66299.1"/>
    </source>
</evidence>
<gene>
    <name evidence="5" type="ORF">ENT89_06165</name>
    <name evidence="4" type="ORF">ENX77_04135</name>
</gene>
<organism evidence="4">
    <name type="scientific">Geoglobus ahangari</name>
    <dbReference type="NCBI Taxonomy" id="113653"/>
    <lineage>
        <taxon>Archaea</taxon>
        <taxon>Methanobacteriati</taxon>
        <taxon>Methanobacteriota</taxon>
        <taxon>Archaeoglobi</taxon>
        <taxon>Archaeoglobales</taxon>
        <taxon>Archaeoglobaceae</taxon>
        <taxon>Geoglobus</taxon>
    </lineage>
</organism>
<dbReference type="SUPFAM" id="SSF56281">
    <property type="entry name" value="Metallo-hydrolase/oxidoreductase"/>
    <property type="match status" value="1"/>
</dbReference>
<name>A0A7C3YF55_9EURY</name>
<dbReference type="InterPro" id="IPR036866">
    <property type="entry name" value="RibonucZ/Hydroxyglut_hydro"/>
</dbReference>
<sequence>MTVIRFLGGCREVGRSAIMVDSIILDYGLKPSDPPEFPINGVSPKAVIISHGHLDHVGVAPNLMDYDPRIIMTPPTRDLSDILLKDSMKIMENPPFGKREFRQFHTNTREIGYDETVTVDGWDITLFNAGHIPGSATIHMSRNINILYTGDIKLEDTRLLEGADTAFPETDILIVESTYFGVEHPDRKELEKLFVESVLETLDNKGHAIIPAFAVGRTQEIMIILTKHGITPYVDGMGKEVTKILENHPDYIKNVKELKKAAKRSIIVEKGKREKVLEEPAAVITTAGMLNGGPALFYISRLYNDEKSKIILTGYQVEGTNGDKVLKTNTIDLGMRTVKLKMKVEQYDFSAHADDSQLKELVRKVVDRGAEKVFTVHGEDTEAFATWIREELGVESYAPKNGEMYVI</sequence>
<dbReference type="Gene3D" id="3.40.50.10890">
    <property type="match status" value="1"/>
</dbReference>
<dbReference type="EMBL" id="DTPI01000028">
    <property type="protein sequence ID" value="HGE66299.1"/>
    <property type="molecule type" value="Genomic_DNA"/>
</dbReference>